<sequence>MDEREDRIRERAYRLWEADGCPFDRTEHYWFEAEKLIAAEDAANAAAASPRPEVDPNVAMESQEHEPVSEIGTIRRALEVPPKRRGKRSPAADRKGAMSGLDGARLED</sequence>
<feature type="region of interest" description="Disordered" evidence="1">
    <location>
        <begin position="44"/>
        <end position="108"/>
    </location>
</feature>
<evidence type="ECO:0000313" key="3">
    <source>
        <dbReference type="Proteomes" id="UP001143330"/>
    </source>
</evidence>
<evidence type="ECO:0000256" key="1">
    <source>
        <dbReference type="SAM" id="MobiDB-lite"/>
    </source>
</evidence>
<accession>A0A9W6JXR4</accession>
<reference evidence="2" key="2">
    <citation type="submission" date="2023-01" db="EMBL/GenBank/DDBJ databases">
        <authorList>
            <person name="Sun Q."/>
            <person name="Evtushenko L."/>
        </authorList>
    </citation>
    <scope>NUCLEOTIDE SEQUENCE</scope>
    <source>
        <strain evidence="2">VKM B-2789</strain>
    </source>
</reference>
<name>A0A9W6JXR4_9HYPH</name>
<dbReference type="RefSeq" id="WP_213359592.1">
    <property type="nucleotide sequence ID" value="NZ_BSFM01000017.1"/>
</dbReference>
<evidence type="ECO:0000313" key="2">
    <source>
        <dbReference type="EMBL" id="GLK85815.1"/>
    </source>
</evidence>
<protein>
    <recommendedName>
        <fullName evidence="4">DUF2934 domain-containing protein</fullName>
    </recommendedName>
</protein>
<dbReference type="AlphaFoldDB" id="A0A9W6JXR4"/>
<gene>
    <name evidence="2" type="ORF">GCM10017653_38850</name>
</gene>
<dbReference type="Pfam" id="PF11154">
    <property type="entry name" value="DUF2934"/>
    <property type="match status" value="1"/>
</dbReference>
<proteinExistence type="predicted"/>
<dbReference type="Proteomes" id="UP001143330">
    <property type="component" value="Unassembled WGS sequence"/>
</dbReference>
<organism evidence="2 3">
    <name type="scientific">Ancylobacter defluvii</name>
    <dbReference type="NCBI Taxonomy" id="1282440"/>
    <lineage>
        <taxon>Bacteria</taxon>
        <taxon>Pseudomonadati</taxon>
        <taxon>Pseudomonadota</taxon>
        <taxon>Alphaproteobacteria</taxon>
        <taxon>Hyphomicrobiales</taxon>
        <taxon>Xanthobacteraceae</taxon>
        <taxon>Ancylobacter</taxon>
    </lineage>
</organism>
<evidence type="ECO:0008006" key="4">
    <source>
        <dbReference type="Google" id="ProtNLM"/>
    </source>
</evidence>
<comment type="caution">
    <text evidence="2">The sequence shown here is derived from an EMBL/GenBank/DDBJ whole genome shotgun (WGS) entry which is preliminary data.</text>
</comment>
<dbReference type="InterPro" id="IPR021327">
    <property type="entry name" value="DUF2934"/>
</dbReference>
<dbReference type="EMBL" id="BSFM01000017">
    <property type="protein sequence ID" value="GLK85815.1"/>
    <property type="molecule type" value="Genomic_DNA"/>
</dbReference>
<keyword evidence="3" id="KW-1185">Reference proteome</keyword>
<reference evidence="2" key="1">
    <citation type="journal article" date="2014" name="Int. J. Syst. Evol. Microbiol.">
        <title>Complete genome sequence of Corynebacterium casei LMG S-19264T (=DSM 44701T), isolated from a smear-ripened cheese.</title>
        <authorList>
            <consortium name="US DOE Joint Genome Institute (JGI-PGF)"/>
            <person name="Walter F."/>
            <person name="Albersmeier A."/>
            <person name="Kalinowski J."/>
            <person name="Ruckert C."/>
        </authorList>
    </citation>
    <scope>NUCLEOTIDE SEQUENCE</scope>
    <source>
        <strain evidence="2">VKM B-2789</strain>
    </source>
</reference>